<evidence type="ECO:0000256" key="14">
    <source>
        <dbReference type="ARBA" id="ARBA00022993"/>
    </source>
</evidence>
<sequence>MISNATARGNMKEKIAVVPGAFNPPTIGHSQLIESLNNYDRVFLVPIQAYARNERLTDYRIRIDMLEAFLCDISAHNASVHAIEHLIHSDGTYVKTSQVIEYIESEYPSADVTLVVKPELIAKFSTSSDTSHLVGRISLLVNPEISNISSSIVREKRFRDIDISEDITPSVHQLVHTKNLYVDLADSL</sequence>
<evidence type="ECO:0000256" key="1">
    <source>
        <dbReference type="ARBA" id="ARBA00002324"/>
    </source>
</evidence>
<evidence type="ECO:0000313" key="22">
    <source>
        <dbReference type="EMBL" id="TBM36019.1"/>
    </source>
</evidence>
<evidence type="ECO:0000256" key="12">
    <source>
        <dbReference type="ARBA" id="ARBA00022840"/>
    </source>
</evidence>
<dbReference type="InterPro" id="IPR004821">
    <property type="entry name" value="Cyt_trans-like"/>
</dbReference>
<dbReference type="InterPro" id="IPR005248">
    <property type="entry name" value="NadD/NMNAT"/>
</dbReference>
<keyword evidence="9" id="KW-0808">Transferase</keyword>
<comment type="caution">
    <text evidence="22">The sequence shown here is derived from an EMBL/GenBank/DDBJ whole genome shotgun (WGS) entry which is preliminary data.</text>
</comment>
<dbReference type="InterPro" id="IPR014729">
    <property type="entry name" value="Rossmann-like_a/b/a_fold"/>
</dbReference>
<keyword evidence="14" id="KW-0173">Coenzyme A biosynthesis</keyword>
<evidence type="ECO:0000313" key="23">
    <source>
        <dbReference type="Proteomes" id="UP000294145"/>
    </source>
</evidence>
<dbReference type="EC" id="2.7.7.3" evidence="5"/>
<dbReference type="InterPro" id="IPR001980">
    <property type="entry name" value="PPAT"/>
</dbReference>
<dbReference type="PRINTS" id="PR01020">
    <property type="entry name" value="LPSBIOSNTHSS"/>
</dbReference>
<evidence type="ECO:0000256" key="20">
    <source>
        <dbReference type="ARBA" id="ARBA00048721"/>
    </source>
</evidence>
<feature type="domain" description="Cytidyltransferase-like" evidence="21">
    <location>
        <begin position="18"/>
        <end position="156"/>
    </location>
</feature>
<dbReference type="EC" id="2.7.7.18" evidence="4"/>
<comment type="pathway">
    <text evidence="2">Cofactor biosynthesis; NAD(+) biosynthesis; deamido-NAD(+) from nicotinate D-ribonucleotide: step 1/1.</text>
</comment>
<accession>A0A7Z7YCH5</accession>
<keyword evidence="12" id="KW-0067">ATP-binding</keyword>
<evidence type="ECO:0000256" key="5">
    <source>
        <dbReference type="ARBA" id="ARBA00012392"/>
    </source>
</evidence>
<evidence type="ECO:0000259" key="21">
    <source>
        <dbReference type="Pfam" id="PF01467"/>
    </source>
</evidence>
<evidence type="ECO:0000256" key="3">
    <source>
        <dbReference type="ARBA" id="ARBA00009014"/>
    </source>
</evidence>
<comment type="function">
    <text evidence="1">Catalyzes the reversible adenylation of nicotinate mononucleotide (NaMN) to nicotinic acid adenine dinucleotide (NaAD).</text>
</comment>
<evidence type="ECO:0000256" key="16">
    <source>
        <dbReference type="ARBA" id="ARBA00029346"/>
    </source>
</evidence>
<dbReference type="EMBL" id="SISP01000064">
    <property type="protein sequence ID" value="TBM36019.1"/>
    <property type="molecule type" value="Genomic_DNA"/>
</dbReference>
<dbReference type="SUPFAM" id="SSF52374">
    <property type="entry name" value="Nucleotidylyl transferase"/>
    <property type="match status" value="1"/>
</dbReference>
<protein>
    <recommendedName>
        <fullName evidence="6">Phosphopantetheine adenylyltransferase</fullName>
        <ecNumber evidence="4">2.7.7.18</ecNumber>
        <ecNumber evidence="5">2.7.7.3</ecNumber>
    </recommendedName>
    <alternativeName>
        <fullName evidence="19">Deamido-NAD(+) diphosphorylase</fullName>
    </alternativeName>
    <alternativeName>
        <fullName evidence="18">Deamido-NAD(+) pyrophosphorylase</fullName>
    </alternativeName>
    <alternativeName>
        <fullName evidence="17">Nicotinate mononucleotide adenylyltransferase</fullName>
    </alternativeName>
</protein>
<keyword evidence="10" id="KW-0548">Nucleotidyltransferase</keyword>
<dbReference type="PANTHER" id="PTHR39321:SF3">
    <property type="entry name" value="PHOSPHOPANTETHEINE ADENYLYLTRANSFERASE"/>
    <property type="match status" value="1"/>
</dbReference>
<proteinExistence type="inferred from homology"/>
<evidence type="ECO:0000256" key="8">
    <source>
        <dbReference type="ARBA" id="ARBA00022642"/>
    </source>
</evidence>
<dbReference type="PANTHER" id="PTHR39321">
    <property type="entry name" value="NICOTINATE-NUCLEOTIDE ADENYLYLTRANSFERASE-RELATED"/>
    <property type="match status" value="1"/>
</dbReference>
<dbReference type="GO" id="GO:0004595">
    <property type="term" value="F:pantetheine-phosphate adenylyltransferase activity"/>
    <property type="evidence" value="ECO:0007669"/>
    <property type="project" value="UniProtKB-EC"/>
</dbReference>
<dbReference type="Pfam" id="PF01467">
    <property type="entry name" value="CTP_transf_like"/>
    <property type="match status" value="1"/>
</dbReference>
<organism evidence="22 23">
    <name type="scientific">Vibrio cholerae</name>
    <dbReference type="NCBI Taxonomy" id="666"/>
    <lineage>
        <taxon>Bacteria</taxon>
        <taxon>Pseudomonadati</taxon>
        <taxon>Pseudomonadota</taxon>
        <taxon>Gammaproteobacteria</taxon>
        <taxon>Vibrionales</taxon>
        <taxon>Vibrionaceae</taxon>
        <taxon>Vibrio</taxon>
    </lineage>
</organism>
<reference evidence="22 23" key="1">
    <citation type="submission" date="2019-02" db="EMBL/GenBank/DDBJ databases">
        <title>Genomic plasticity associated with the antimicrobial resistance in Vibrio cholerae.</title>
        <authorList>
            <person name="Verma J."/>
            <person name="Bag S."/>
            <person name="Saha B."/>
            <person name="Kumar P."/>
            <person name="Ghosh T.S."/>
            <person name="Dayal M."/>
            <person name="Senapati T."/>
            <person name="Mehra S."/>
            <person name="Dey P."/>
            <person name="Desigamani A."/>
            <person name="Kumar D."/>
            <person name="Rana P."/>
            <person name="Kumar B."/>
            <person name="Maiti T.K."/>
            <person name="Sharma N.C."/>
            <person name="Bhadra R.K."/>
            <person name="Mutreja A."/>
            <person name="Nair G.B."/>
            <person name="Ramamurthy T."/>
            <person name="Das B."/>
        </authorList>
    </citation>
    <scope>NUCLEOTIDE SEQUENCE [LARGE SCALE GENOMIC DNA]</scope>
    <source>
        <strain evidence="22 23">IDH06781</strain>
    </source>
</reference>
<dbReference type="Proteomes" id="UP000294145">
    <property type="component" value="Unassembled WGS sequence"/>
</dbReference>
<dbReference type="Gene3D" id="3.40.50.620">
    <property type="entry name" value="HUPs"/>
    <property type="match status" value="1"/>
</dbReference>
<gene>
    <name evidence="22" type="ORF">EYB64_20370</name>
</gene>
<evidence type="ECO:0000256" key="11">
    <source>
        <dbReference type="ARBA" id="ARBA00022741"/>
    </source>
</evidence>
<evidence type="ECO:0000256" key="4">
    <source>
        <dbReference type="ARBA" id="ARBA00012389"/>
    </source>
</evidence>
<keyword evidence="7" id="KW-0963">Cytoplasm</keyword>
<evidence type="ECO:0000256" key="18">
    <source>
        <dbReference type="ARBA" id="ARBA00033140"/>
    </source>
</evidence>
<comment type="catalytic activity">
    <reaction evidence="16">
        <text>(R)-4'-phosphopantetheine + ATP + H(+) = 3'-dephospho-CoA + diphosphate</text>
        <dbReference type="Rhea" id="RHEA:19801"/>
        <dbReference type="ChEBI" id="CHEBI:15378"/>
        <dbReference type="ChEBI" id="CHEBI:30616"/>
        <dbReference type="ChEBI" id="CHEBI:33019"/>
        <dbReference type="ChEBI" id="CHEBI:57328"/>
        <dbReference type="ChEBI" id="CHEBI:61723"/>
        <dbReference type="EC" id="2.7.7.3"/>
    </reaction>
</comment>
<evidence type="ECO:0000256" key="9">
    <source>
        <dbReference type="ARBA" id="ARBA00022679"/>
    </source>
</evidence>
<dbReference type="AlphaFoldDB" id="A0A7Z7YCH5"/>
<keyword evidence="13" id="KW-0460">Magnesium</keyword>
<comment type="similarity">
    <text evidence="3">Belongs to the NadD family.</text>
</comment>
<evidence type="ECO:0000256" key="19">
    <source>
        <dbReference type="ARBA" id="ARBA00033353"/>
    </source>
</evidence>
<dbReference type="GO" id="GO:0015937">
    <property type="term" value="P:coenzyme A biosynthetic process"/>
    <property type="evidence" value="ECO:0007669"/>
    <property type="project" value="UniProtKB-KW"/>
</dbReference>
<keyword evidence="11" id="KW-0547">Nucleotide-binding</keyword>
<evidence type="ECO:0000256" key="10">
    <source>
        <dbReference type="ARBA" id="ARBA00022695"/>
    </source>
</evidence>
<dbReference type="GO" id="GO:0004515">
    <property type="term" value="F:nicotinate-nucleotide adenylyltransferase activity"/>
    <property type="evidence" value="ECO:0007669"/>
    <property type="project" value="UniProtKB-EC"/>
</dbReference>
<evidence type="ECO:0000256" key="6">
    <source>
        <dbReference type="ARBA" id="ARBA00013868"/>
    </source>
</evidence>
<evidence type="ECO:0000256" key="13">
    <source>
        <dbReference type="ARBA" id="ARBA00022842"/>
    </source>
</evidence>
<dbReference type="GO" id="GO:0009435">
    <property type="term" value="P:NAD+ biosynthetic process"/>
    <property type="evidence" value="ECO:0007669"/>
    <property type="project" value="InterPro"/>
</dbReference>
<keyword evidence="15" id="KW-0520">NAD</keyword>
<dbReference type="GO" id="GO:0005524">
    <property type="term" value="F:ATP binding"/>
    <property type="evidence" value="ECO:0007669"/>
    <property type="project" value="UniProtKB-KW"/>
</dbReference>
<evidence type="ECO:0000256" key="2">
    <source>
        <dbReference type="ARBA" id="ARBA00005019"/>
    </source>
</evidence>
<evidence type="ECO:0000256" key="7">
    <source>
        <dbReference type="ARBA" id="ARBA00022490"/>
    </source>
</evidence>
<keyword evidence="8" id="KW-0662">Pyridine nucleotide biosynthesis</keyword>
<evidence type="ECO:0000256" key="17">
    <source>
        <dbReference type="ARBA" id="ARBA00031253"/>
    </source>
</evidence>
<comment type="catalytic activity">
    <reaction evidence="20">
        <text>nicotinate beta-D-ribonucleotide + ATP + H(+) = deamido-NAD(+) + diphosphate</text>
        <dbReference type="Rhea" id="RHEA:22860"/>
        <dbReference type="ChEBI" id="CHEBI:15378"/>
        <dbReference type="ChEBI" id="CHEBI:30616"/>
        <dbReference type="ChEBI" id="CHEBI:33019"/>
        <dbReference type="ChEBI" id="CHEBI:57502"/>
        <dbReference type="ChEBI" id="CHEBI:58437"/>
        <dbReference type="EC" id="2.7.7.18"/>
    </reaction>
</comment>
<name>A0A7Z7YCH5_VIBCL</name>
<evidence type="ECO:0000256" key="15">
    <source>
        <dbReference type="ARBA" id="ARBA00023027"/>
    </source>
</evidence>